<name>A0AAN6TT56_9PEZI</name>
<dbReference type="EMBL" id="MU853246">
    <property type="protein sequence ID" value="KAK4119596.1"/>
    <property type="molecule type" value="Genomic_DNA"/>
</dbReference>
<keyword evidence="2" id="KW-1185">Reference proteome</keyword>
<organism evidence="1 2">
    <name type="scientific">Parathielavia appendiculata</name>
    <dbReference type="NCBI Taxonomy" id="2587402"/>
    <lineage>
        <taxon>Eukaryota</taxon>
        <taxon>Fungi</taxon>
        <taxon>Dikarya</taxon>
        <taxon>Ascomycota</taxon>
        <taxon>Pezizomycotina</taxon>
        <taxon>Sordariomycetes</taxon>
        <taxon>Sordariomycetidae</taxon>
        <taxon>Sordariales</taxon>
        <taxon>Chaetomiaceae</taxon>
        <taxon>Parathielavia</taxon>
    </lineage>
</organism>
<gene>
    <name evidence="1" type="ORF">N657DRAFT_649919</name>
</gene>
<dbReference type="AlphaFoldDB" id="A0AAN6TT56"/>
<dbReference type="RefSeq" id="XP_062643369.1">
    <property type="nucleotide sequence ID" value="XM_062793826.1"/>
</dbReference>
<evidence type="ECO:0000313" key="1">
    <source>
        <dbReference type="EMBL" id="KAK4119596.1"/>
    </source>
</evidence>
<accession>A0AAN6TT56</accession>
<proteinExistence type="predicted"/>
<dbReference type="Proteomes" id="UP001302602">
    <property type="component" value="Unassembled WGS sequence"/>
</dbReference>
<sequence>MIDDNRCLVKPNQPLPILEGPVPIKETEFKAVSHQFSVKPGLRVGFVFLIPAARKVRQTVIGEMVLPSSVRPYLLKNLIFMLLLFARTASPRAILNIYVKDNGGEGRWIKATLQCPLRNEVHGTGLQAGEGFNRLVVQLKKKAVTSVPRHV</sequence>
<reference evidence="1" key="2">
    <citation type="submission" date="2023-05" db="EMBL/GenBank/DDBJ databases">
        <authorList>
            <consortium name="Lawrence Berkeley National Laboratory"/>
            <person name="Steindorff A."/>
            <person name="Hensen N."/>
            <person name="Bonometti L."/>
            <person name="Westerberg I."/>
            <person name="Brannstrom I.O."/>
            <person name="Guillou S."/>
            <person name="Cros-Aarteil S."/>
            <person name="Calhoun S."/>
            <person name="Haridas S."/>
            <person name="Kuo A."/>
            <person name="Mondo S."/>
            <person name="Pangilinan J."/>
            <person name="Riley R."/>
            <person name="Labutti K."/>
            <person name="Andreopoulos B."/>
            <person name="Lipzen A."/>
            <person name="Chen C."/>
            <person name="Yanf M."/>
            <person name="Daum C."/>
            <person name="Ng V."/>
            <person name="Clum A."/>
            <person name="Ohm R."/>
            <person name="Martin F."/>
            <person name="Silar P."/>
            <person name="Natvig D."/>
            <person name="Lalanne C."/>
            <person name="Gautier V."/>
            <person name="Ament-Velasquez S.L."/>
            <person name="Kruys A."/>
            <person name="Hutchinson M.I."/>
            <person name="Powell A.J."/>
            <person name="Barry K."/>
            <person name="Miller A.N."/>
            <person name="Grigoriev I.V."/>
            <person name="Debuchy R."/>
            <person name="Gladieux P."/>
            <person name="Thoren M.H."/>
            <person name="Johannesson H."/>
        </authorList>
    </citation>
    <scope>NUCLEOTIDE SEQUENCE</scope>
    <source>
        <strain evidence="1">CBS 731.68</strain>
    </source>
</reference>
<reference evidence="1" key="1">
    <citation type="journal article" date="2023" name="Mol. Phylogenet. Evol.">
        <title>Genome-scale phylogeny and comparative genomics of the fungal order Sordariales.</title>
        <authorList>
            <person name="Hensen N."/>
            <person name="Bonometti L."/>
            <person name="Westerberg I."/>
            <person name="Brannstrom I.O."/>
            <person name="Guillou S."/>
            <person name="Cros-Aarteil S."/>
            <person name="Calhoun S."/>
            <person name="Haridas S."/>
            <person name="Kuo A."/>
            <person name="Mondo S."/>
            <person name="Pangilinan J."/>
            <person name="Riley R."/>
            <person name="LaButti K."/>
            <person name="Andreopoulos B."/>
            <person name="Lipzen A."/>
            <person name="Chen C."/>
            <person name="Yan M."/>
            <person name="Daum C."/>
            <person name="Ng V."/>
            <person name="Clum A."/>
            <person name="Steindorff A."/>
            <person name="Ohm R.A."/>
            <person name="Martin F."/>
            <person name="Silar P."/>
            <person name="Natvig D.O."/>
            <person name="Lalanne C."/>
            <person name="Gautier V."/>
            <person name="Ament-Velasquez S.L."/>
            <person name="Kruys A."/>
            <person name="Hutchinson M.I."/>
            <person name="Powell A.J."/>
            <person name="Barry K."/>
            <person name="Miller A.N."/>
            <person name="Grigoriev I.V."/>
            <person name="Debuchy R."/>
            <person name="Gladieux P."/>
            <person name="Hiltunen Thoren M."/>
            <person name="Johannesson H."/>
        </authorList>
    </citation>
    <scope>NUCLEOTIDE SEQUENCE</scope>
    <source>
        <strain evidence="1">CBS 731.68</strain>
    </source>
</reference>
<evidence type="ECO:0000313" key="2">
    <source>
        <dbReference type="Proteomes" id="UP001302602"/>
    </source>
</evidence>
<dbReference type="GeneID" id="87830595"/>
<protein>
    <submittedName>
        <fullName evidence="1">Uncharacterized protein</fullName>
    </submittedName>
</protein>
<comment type="caution">
    <text evidence="1">The sequence shown here is derived from an EMBL/GenBank/DDBJ whole genome shotgun (WGS) entry which is preliminary data.</text>
</comment>